<dbReference type="AlphaFoldDB" id="A0A917DQF3"/>
<feature type="compositionally biased region" description="Pro residues" evidence="1">
    <location>
        <begin position="95"/>
        <end position="108"/>
    </location>
</feature>
<feature type="region of interest" description="Disordered" evidence="1">
    <location>
        <begin position="1"/>
        <end position="197"/>
    </location>
</feature>
<proteinExistence type="predicted"/>
<accession>A0A917DQF3</accession>
<feature type="compositionally biased region" description="Basic and acidic residues" evidence="1">
    <location>
        <begin position="182"/>
        <end position="192"/>
    </location>
</feature>
<evidence type="ECO:0000313" key="4">
    <source>
        <dbReference type="Proteomes" id="UP000612349"/>
    </source>
</evidence>
<dbReference type="SUPFAM" id="SSF52540">
    <property type="entry name" value="P-loop containing nucleoside triphosphate hydrolases"/>
    <property type="match status" value="1"/>
</dbReference>
<dbReference type="CDD" id="cd01127">
    <property type="entry name" value="TrwB_TraG_TraD_VirD4"/>
    <property type="match status" value="1"/>
</dbReference>
<reference evidence="3" key="1">
    <citation type="journal article" date="2014" name="Int. J. Syst. Evol. Microbiol.">
        <title>Complete genome sequence of Corynebacterium casei LMG S-19264T (=DSM 44701T), isolated from a smear-ripened cheese.</title>
        <authorList>
            <consortium name="US DOE Joint Genome Institute (JGI-PGF)"/>
            <person name="Walter F."/>
            <person name="Albersmeier A."/>
            <person name="Kalinowski J."/>
            <person name="Ruckert C."/>
        </authorList>
    </citation>
    <scope>NUCLEOTIDE SEQUENCE</scope>
    <source>
        <strain evidence="3">CGMCC 1.15360</strain>
    </source>
</reference>
<feature type="compositionally biased region" description="Basic and acidic residues" evidence="1">
    <location>
        <begin position="127"/>
        <end position="137"/>
    </location>
</feature>
<evidence type="ECO:0000313" key="3">
    <source>
        <dbReference type="EMBL" id="GGD56735.1"/>
    </source>
</evidence>
<dbReference type="InterPro" id="IPR027417">
    <property type="entry name" value="P-loop_NTPase"/>
</dbReference>
<keyword evidence="4" id="KW-1185">Reference proteome</keyword>
<dbReference type="EMBL" id="BMIP01000001">
    <property type="protein sequence ID" value="GGD56735.1"/>
    <property type="molecule type" value="Genomic_DNA"/>
</dbReference>
<feature type="domain" description="Helicase HerA central" evidence="2">
    <location>
        <begin position="321"/>
        <end position="555"/>
    </location>
</feature>
<name>A0A917DQF3_9SPHN</name>
<sequence>MNDHTSRFNGRPLSGAPGFERRSPFGRPAAAEETPASDAGADGSPARRSDDGAPPSPMSRLNRYRNMTPEPDREELKPARPLGGAPQADAAGRPVAPPMPPGMAPAPSPSAGMSAETGAPFPPGGASEKDTKYRPIEPPRPPMEMPSEREPAPRSPIAREPTRPAQTRDQSPADEETAEADNAPKEPAERKPSQAVTPIGEVLDIAGSMSRVMLSRDRLMECRTDSDPTVQLAGLVGSQIKVRVGQIWLLASVRTQSLDRGTGQIIAEIDFLGEGQEEKLTGRVRNFTRGITNYPIPGAEVYAATNPDLAQIYASDGRANIQIGKVFPTKEIRAGLYIDAMLGKHFALLGSTGTGKSTSAALILHRICEAAPEGHIVMIDPHGEYNAAFRGYGELFDVSNLRMPYWLMNFEEHCEVFITSEGSDRMADMDILSRCLLKARGKNKMSGGMSKLTVDSPIPYLLSDLTNAIQEDMGKLDKATNTAPYLRVKGKIEEIKADPRYQFMFSGMLVADTMADVIGRIFRMPTNGKPISIIDVSGVPSEITSTVVAMLSRMVFDFAIWSRDEETRPILLVCEEAHRYVPNERNSDGNSVGKILSRIAKEGRKYGISLGLITQRPSDLAEGVLSQCGTILSMRLNNERDQDFVKAAMPEGARGFLASIPALRNRECIVCGEGTAIPMRVTFDDLEERKRPASEDPLFSELWSKSGGEEEAVDRTVMRWRAQSR</sequence>
<protein>
    <recommendedName>
        <fullName evidence="2">Helicase HerA central domain-containing protein</fullName>
    </recommendedName>
</protein>
<dbReference type="PANTHER" id="PTHR42957:SF1">
    <property type="entry name" value="HELICASE MJ1565-RELATED"/>
    <property type="match status" value="1"/>
</dbReference>
<dbReference type="Pfam" id="PF01935">
    <property type="entry name" value="DUF87"/>
    <property type="match status" value="1"/>
</dbReference>
<comment type="caution">
    <text evidence="3">The sequence shown here is derived from an EMBL/GenBank/DDBJ whole genome shotgun (WGS) entry which is preliminary data.</text>
</comment>
<dbReference type="Proteomes" id="UP000612349">
    <property type="component" value="Unassembled WGS sequence"/>
</dbReference>
<evidence type="ECO:0000256" key="1">
    <source>
        <dbReference type="SAM" id="MobiDB-lite"/>
    </source>
</evidence>
<organism evidence="3 4">
    <name type="scientific">Croceicoccus mobilis</name>
    <dbReference type="NCBI Taxonomy" id="1703339"/>
    <lineage>
        <taxon>Bacteria</taxon>
        <taxon>Pseudomonadati</taxon>
        <taxon>Pseudomonadota</taxon>
        <taxon>Alphaproteobacteria</taxon>
        <taxon>Sphingomonadales</taxon>
        <taxon>Erythrobacteraceae</taxon>
        <taxon>Croceicoccus</taxon>
    </lineage>
</organism>
<reference evidence="3" key="2">
    <citation type="submission" date="2020-09" db="EMBL/GenBank/DDBJ databases">
        <authorList>
            <person name="Sun Q."/>
            <person name="Zhou Y."/>
        </authorList>
    </citation>
    <scope>NUCLEOTIDE SEQUENCE</scope>
    <source>
        <strain evidence="3">CGMCC 1.15360</strain>
    </source>
</reference>
<evidence type="ECO:0000259" key="2">
    <source>
        <dbReference type="Pfam" id="PF01935"/>
    </source>
</evidence>
<dbReference type="PANTHER" id="PTHR42957">
    <property type="entry name" value="HELICASE MJ1565-RELATED"/>
    <property type="match status" value="1"/>
</dbReference>
<dbReference type="Gene3D" id="3.40.50.300">
    <property type="entry name" value="P-loop containing nucleotide triphosphate hydrolases"/>
    <property type="match status" value="2"/>
</dbReference>
<dbReference type="InterPro" id="IPR008571">
    <property type="entry name" value="HerA-like"/>
</dbReference>
<dbReference type="InterPro" id="IPR002789">
    <property type="entry name" value="HerA_central"/>
</dbReference>
<gene>
    <name evidence="3" type="ORF">GCM10010990_02420</name>
</gene>